<dbReference type="EMBL" id="JAHRIP010067874">
    <property type="protein sequence ID" value="MEQ2307891.1"/>
    <property type="molecule type" value="Genomic_DNA"/>
</dbReference>
<reference evidence="2 3" key="1">
    <citation type="submission" date="2021-06" db="EMBL/GenBank/DDBJ databases">
        <authorList>
            <person name="Palmer J.M."/>
        </authorList>
    </citation>
    <scope>NUCLEOTIDE SEQUENCE [LARGE SCALE GENOMIC DNA]</scope>
    <source>
        <strain evidence="2 3">AS_MEX2019</strain>
        <tissue evidence="2">Muscle</tissue>
    </source>
</reference>
<proteinExistence type="predicted"/>
<gene>
    <name evidence="2" type="ORF">AMECASPLE_022707</name>
</gene>
<comment type="caution">
    <text evidence="2">The sequence shown here is derived from an EMBL/GenBank/DDBJ whole genome shotgun (WGS) entry which is preliminary data.</text>
</comment>
<accession>A0ABV0ZQW9</accession>
<feature type="transmembrane region" description="Helical" evidence="1">
    <location>
        <begin position="82"/>
        <end position="110"/>
    </location>
</feature>
<sequence>MVWWDGEVKLQRGSEEDAGLHTLGLLDWRVCIGGMSGSRIGCHICHSGHRPDRMTAVTKETGEQRRRMPPQGDTHPLPQTGLMMGCVGILSYLCVQTCLFVPTLCSVALIG</sequence>
<keyword evidence="1" id="KW-0472">Membrane</keyword>
<keyword evidence="3" id="KW-1185">Reference proteome</keyword>
<name>A0ABV0ZQW9_9TELE</name>
<organism evidence="2 3">
    <name type="scientific">Ameca splendens</name>
    <dbReference type="NCBI Taxonomy" id="208324"/>
    <lineage>
        <taxon>Eukaryota</taxon>
        <taxon>Metazoa</taxon>
        <taxon>Chordata</taxon>
        <taxon>Craniata</taxon>
        <taxon>Vertebrata</taxon>
        <taxon>Euteleostomi</taxon>
        <taxon>Actinopterygii</taxon>
        <taxon>Neopterygii</taxon>
        <taxon>Teleostei</taxon>
        <taxon>Neoteleostei</taxon>
        <taxon>Acanthomorphata</taxon>
        <taxon>Ovalentaria</taxon>
        <taxon>Atherinomorphae</taxon>
        <taxon>Cyprinodontiformes</taxon>
        <taxon>Goodeidae</taxon>
        <taxon>Ameca</taxon>
    </lineage>
</organism>
<keyword evidence="1" id="KW-0812">Transmembrane</keyword>
<evidence type="ECO:0000313" key="3">
    <source>
        <dbReference type="Proteomes" id="UP001469553"/>
    </source>
</evidence>
<protein>
    <submittedName>
        <fullName evidence="2">Uncharacterized protein</fullName>
    </submittedName>
</protein>
<dbReference type="Proteomes" id="UP001469553">
    <property type="component" value="Unassembled WGS sequence"/>
</dbReference>
<keyword evidence="1" id="KW-1133">Transmembrane helix</keyword>
<evidence type="ECO:0000313" key="2">
    <source>
        <dbReference type="EMBL" id="MEQ2307891.1"/>
    </source>
</evidence>
<evidence type="ECO:0000256" key="1">
    <source>
        <dbReference type="SAM" id="Phobius"/>
    </source>
</evidence>